<evidence type="ECO:0000256" key="2">
    <source>
        <dbReference type="ARBA" id="ARBA00007131"/>
    </source>
</evidence>
<dbReference type="Gene3D" id="3.40.50.970">
    <property type="match status" value="1"/>
</dbReference>
<reference evidence="5 6" key="1">
    <citation type="journal article" date="2015" name="Nature">
        <title>rRNA introns, odd ribosomes, and small enigmatic genomes across a large radiation of phyla.</title>
        <authorList>
            <person name="Brown C.T."/>
            <person name="Hug L.A."/>
            <person name="Thomas B.C."/>
            <person name="Sharon I."/>
            <person name="Castelle C.J."/>
            <person name="Singh A."/>
            <person name="Wilkins M.J."/>
            <person name="Williams K.H."/>
            <person name="Banfield J.F."/>
        </authorList>
    </citation>
    <scope>NUCLEOTIDE SEQUENCE [LARGE SCALE GENOMIC DNA]</scope>
</reference>
<dbReference type="InterPro" id="IPR029061">
    <property type="entry name" value="THDP-binding"/>
</dbReference>
<evidence type="ECO:0000256" key="1">
    <source>
        <dbReference type="ARBA" id="ARBA00001964"/>
    </source>
</evidence>
<comment type="caution">
    <text evidence="5">The sequence shown here is derived from an EMBL/GenBank/DDBJ whole genome shotgun (WGS) entry which is preliminary data.</text>
</comment>
<organism evidence="5 6">
    <name type="scientific">Candidatus Amesbacteria bacterium GW2011_GWC1_47_15</name>
    <dbReference type="NCBI Taxonomy" id="1618364"/>
    <lineage>
        <taxon>Bacteria</taxon>
        <taxon>Candidatus Amesiibacteriota</taxon>
    </lineage>
</organism>
<evidence type="ECO:0000259" key="4">
    <source>
        <dbReference type="Pfam" id="PF00456"/>
    </source>
</evidence>
<dbReference type="Proteomes" id="UP000034502">
    <property type="component" value="Unassembled WGS sequence"/>
</dbReference>
<sequence>MHLIRLKKHLNCDVFASKFMSINDEKIKSLELRANEIRKDIIRMLLEAKSGHSAGPLGMADVFATLYFYGGLNWDPADPWKEDRDKVILSNGHICPVWYATLAHTGAFSHQELMTLRKLGSPLQGHPHYRELPGVENTGGPLGQGLSQAVGHAMAGKMDGKRYRIYCLMSDAEHQEGQTWEAVMFAGKNNLNNLTAIVDRNNIQIDGYTEEVMPLEPLSDKWRAFNWTVIQIDGHNIREIADAFEKAKAIAENPTVIIAHTIAGKGVDFMEGNYEWHGKPPKPEEGKEGLNQLRTLWGKIKSEHE</sequence>
<evidence type="ECO:0000313" key="5">
    <source>
        <dbReference type="EMBL" id="KKU64216.1"/>
    </source>
</evidence>
<keyword evidence="3" id="KW-0786">Thiamine pyrophosphate</keyword>
<comment type="cofactor">
    <cofactor evidence="1">
        <name>thiamine diphosphate</name>
        <dbReference type="ChEBI" id="CHEBI:58937"/>
    </cofactor>
</comment>
<dbReference type="PATRIC" id="fig|1618364.3.peg.412"/>
<accession>A0A0G1S4B5</accession>
<dbReference type="InterPro" id="IPR005474">
    <property type="entry name" value="Transketolase_N"/>
</dbReference>
<evidence type="ECO:0000256" key="3">
    <source>
        <dbReference type="ARBA" id="ARBA00023052"/>
    </source>
</evidence>
<proteinExistence type="inferred from homology"/>
<dbReference type="EMBL" id="LCNU01000011">
    <property type="protein sequence ID" value="KKU64216.1"/>
    <property type="molecule type" value="Genomic_DNA"/>
</dbReference>
<dbReference type="AlphaFoldDB" id="A0A0G1S4B5"/>
<dbReference type="STRING" id="1618364.UX86_C0011G0024"/>
<gene>
    <name evidence="5" type="ORF">UX86_C0011G0024</name>
</gene>
<feature type="domain" description="Transketolase N-terminal" evidence="4">
    <location>
        <begin position="34"/>
        <end position="298"/>
    </location>
</feature>
<dbReference type="CDD" id="cd02012">
    <property type="entry name" value="TPP_TK"/>
    <property type="match status" value="1"/>
</dbReference>
<dbReference type="SUPFAM" id="SSF52518">
    <property type="entry name" value="Thiamin diphosphate-binding fold (THDP-binding)"/>
    <property type="match status" value="1"/>
</dbReference>
<comment type="similarity">
    <text evidence="2">Belongs to the transketolase family.</text>
</comment>
<dbReference type="PANTHER" id="PTHR47514:SF1">
    <property type="entry name" value="TRANSKETOLASE N-TERMINAL SECTION-RELATED"/>
    <property type="match status" value="1"/>
</dbReference>
<name>A0A0G1S4B5_9BACT</name>
<dbReference type="PANTHER" id="PTHR47514">
    <property type="entry name" value="TRANSKETOLASE N-TERMINAL SECTION-RELATED"/>
    <property type="match status" value="1"/>
</dbReference>
<dbReference type="Pfam" id="PF00456">
    <property type="entry name" value="Transketolase_N"/>
    <property type="match status" value="1"/>
</dbReference>
<evidence type="ECO:0000313" key="6">
    <source>
        <dbReference type="Proteomes" id="UP000034502"/>
    </source>
</evidence>
<protein>
    <submittedName>
        <fullName evidence="5">Transketolase domain protein</fullName>
    </submittedName>
</protein>